<organism evidence="2">
    <name type="scientific">Fagus sylvatica</name>
    <name type="common">Beechnut</name>
    <dbReference type="NCBI Taxonomy" id="28930"/>
    <lineage>
        <taxon>Eukaryota</taxon>
        <taxon>Viridiplantae</taxon>
        <taxon>Streptophyta</taxon>
        <taxon>Embryophyta</taxon>
        <taxon>Tracheophyta</taxon>
        <taxon>Spermatophyta</taxon>
        <taxon>Magnoliopsida</taxon>
        <taxon>eudicotyledons</taxon>
        <taxon>Gunneridae</taxon>
        <taxon>Pentapetalae</taxon>
        <taxon>rosids</taxon>
        <taxon>fabids</taxon>
        <taxon>Fagales</taxon>
        <taxon>Fagaceae</taxon>
        <taxon>Fagus</taxon>
    </lineage>
</organism>
<accession>A0A2N9F4T4</accession>
<feature type="transmembrane region" description="Helical" evidence="1">
    <location>
        <begin position="20"/>
        <end position="45"/>
    </location>
</feature>
<sequence>MVRELKEVIQRNAIGNGESLSSAIFIIWGALVMISLITAVIFACADGASKDKASATNNDAYGAACAAGCGAACGG</sequence>
<keyword evidence="1" id="KW-0472">Membrane</keyword>
<protein>
    <submittedName>
        <fullName evidence="2">Uncharacterized protein</fullName>
    </submittedName>
</protein>
<keyword evidence="1" id="KW-0812">Transmembrane</keyword>
<dbReference type="EMBL" id="OIVN01005334">
    <property type="protein sequence ID" value="SPD21949.1"/>
    <property type="molecule type" value="Genomic_DNA"/>
</dbReference>
<keyword evidence="1" id="KW-1133">Transmembrane helix</keyword>
<evidence type="ECO:0000313" key="3">
    <source>
        <dbReference type="EMBL" id="SPD21949.1"/>
    </source>
</evidence>
<evidence type="ECO:0000256" key="1">
    <source>
        <dbReference type="SAM" id="Phobius"/>
    </source>
</evidence>
<gene>
    <name evidence="3" type="ORF">FSB_LOCUS49831</name>
    <name evidence="2" type="ORF">FSB_LOCUS9902</name>
</gene>
<dbReference type="EMBL" id="OIVN01000555">
    <property type="protein sequence ID" value="SPC82020.1"/>
    <property type="molecule type" value="Genomic_DNA"/>
</dbReference>
<dbReference type="PANTHER" id="PTHR37199">
    <property type="entry name" value="TRANSMEMBRANE PROTEIN"/>
    <property type="match status" value="1"/>
</dbReference>
<dbReference type="PANTHER" id="PTHR37199:SF5">
    <property type="entry name" value="TRANSMEMBRANE PROTEIN"/>
    <property type="match status" value="1"/>
</dbReference>
<proteinExistence type="predicted"/>
<name>A0A2N9F4T4_FAGSY</name>
<reference evidence="2" key="1">
    <citation type="submission" date="2018-02" db="EMBL/GenBank/DDBJ databases">
        <authorList>
            <person name="Cohen D.B."/>
            <person name="Kent A.D."/>
        </authorList>
    </citation>
    <scope>NUCLEOTIDE SEQUENCE</scope>
</reference>
<dbReference type="AlphaFoldDB" id="A0A2N9F4T4"/>
<evidence type="ECO:0000313" key="2">
    <source>
        <dbReference type="EMBL" id="SPC82020.1"/>
    </source>
</evidence>